<dbReference type="Proteomes" id="UP001589710">
    <property type="component" value="Unassembled WGS sequence"/>
</dbReference>
<sequence>MTTADLLIHNTDLVVTMDEALGDLSGGRGVRDVLGPVGSGSRSCGGAAPCAVGPLRACATIGRHRRC</sequence>
<protein>
    <submittedName>
        <fullName evidence="1">Uncharacterized protein</fullName>
    </submittedName>
</protein>
<accession>A0ABV5RKH7</accession>
<comment type="caution">
    <text evidence="1">The sequence shown here is derived from an EMBL/GenBank/DDBJ whole genome shotgun (WGS) entry which is preliminary data.</text>
</comment>
<evidence type="ECO:0000313" key="1">
    <source>
        <dbReference type="EMBL" id="MFB9578365.1"/>
    </source>
</evidence>
<name>A0ABV5RKH7_9ACTN</name>
<reference evidence="1 2" key="1">
    <citation type="submission" date="2024-09" db="EMBL/GenBank/DDBJ databases">
        <authorList>
            <person name="Sun Q."/>
            <person name="Mori K."/>
        </authorList>
    </citation>
    <scope>NUCLEOTIDE SEQUENCE [LARGE SCALE GENOMIC DNA]</scope>
    <source>
        <strain evidence="1 2">JCM 3331</strain>
    </source>
</reference>
<proteinExistence type="predicted"/>
<organism evidence="1 2">
    <name type="scientific">Streptomyces yanii</name>
    <dbReference type="NCBI Taxonomy" id="78510"/>
    <lineage>
        <taxon>Bacteria</taxon>
        <taxon>Bacillati</taxon>
        <taxon>Actinomycetota</taxon>
        <taxon>Actinomycetes</taxon>
        <taxon>Kitasatosporales</taxon>
        <taxon>Streptomycetaceae</taxon>
        <taxon>Streptomyces</taxon>
    </lineage>
</organism>
<dbReference type="RefSeq" id="WP_345516278.1">
    <property type="nucleotide sequence ID" value="NZ_BAAAXD010000036.1"/>
</dbReference>
<gene>
    <name evidence="1" type="ORF">ACFFTL_40400</name>
</gene>
<dbReference type="EMBL" id="JBHMCG010000175">
    <property type="protein sequence ID" value="MFB9578365.1"/>
    <property type="molecule type" value="Genomic_DNA"/>
</dbReference>
<keyword evidence="2" id="KW-1185">Reference proteome</keyword>
<evidence type="ECO:0000313" key="2">
    <source>
        <dbReference type="Proteomes" id="UP001589710"/>
    </source>
</evidence>